<proteinExistence type="predicted"/>
<evidence type="ECO:0000256" key="1">
    <source>
        <dbReference type="SAM" id="MobiDB-lite"/>
    </source>
</evidence>
<feature type="compositionally biased region" description="Basic and acidic residues" evidence="1">
    <location>
        <begin position="48"/>
        <end position="63"/>
    </location>
</feature>
<evidence type="ECO:0000313" key="3">
    <source>
        <dbReference type="Proteomes" id="UP000241890"/>
    </source>
</evidence>
<protein>
    <submittedName>
        <fullName evidence="2">Uncharacterized protein</fullName>
    </submittedName>
</protein>
<dbReference type="EMBL" id="BEYU01000164">
    <property type="protein sequence ID" value="GBG33655.1"/>
    <property type="molecule type" value="Genomic_DNA"/>
</dbReference>
<feature type="compositionally biased region" description="Acidic residues" evidence="1">
    <location>
        <begin position="123"/>
        <end position="133"/>
    </location>
</feature>
<name>A0A2R5GSU0_9STRA</name>
<feature type="region of interest" description="Disordered" evidence="1">
    <location>
        <begin position="45"/>
        <end position="197"/>
    </location>
</feature>
<sequence>MSARFRKTYCQCGEPVRLNPVYCPHCGEKLRDVDGDEDELTAVTNAVRENEATASPEKREKRYNQQQWGLFETNYQREKGISTEESLQEIERFQADGTAPAPAPKRAPTVGGAFRGKLQEALEKDDEEDEEGQDGAAPAGQKKGGATSGLLRRASRRLSRTLSGRPGSPSSPSDTRRKTAVQADFDRRLAGAGHGGADFFANFKKREAQKFKPQYM</sequence>
<gene>
    <name evidence="2" type="ORF">FCC1311_098782</name>
</gene>
<dbReference type="InParanoid" id="A0A2R5GSU0"/>
<evidence type="ECO:0000313" key="2">
    <source>
        <dbReference type="EMBL" id="GBG33655.1"/>
    </source>
</evidence>
<organism evidence="2 3">
    <name type="scientific">Hondaea fermentalgiana</name>
    <dbReference type="NCBI Taxonomy" id="2315210"/>
    <lineage>
        <taxon>Eukaryota</taxon>
        <taxon>Sar</taxon>
        <taxon>Stramenopiles</taxon>
        <taxon>Bigyra</taxon>
        <taxon>Labyrinthulomycetes</taxon>
        <taxon>Thraustochytrida</taxon>
        <taxon>Thraustochytriidae</taxon>
        <taxon>Hondaea</taxon>
    </lineage>
</organism>
<accession>A0A2R5GSU0</accession>
<dbReference type="OrthoDB" id="10615167at2759"/>
<keyword evidence="3" id="KW-1185">Reference proteome</keyword>
<reference evidence="2 3" key="1">
    <citation type="submission" date="2017-12" db="EMBL/GenBank/DDBJ databases">
        <title>Sequencing, de novo assembly and annotation of complete genome of a new Thraustochytrid species, strain FCC1311.</title>
        <authorList>
            <person name="Sedici K."/>
            <person name="Godart F."/>
            <person name="Aiese Cigliano R."/>
            <person name="Sanseverino W."/>
            <person name="Barakat M."/>
            <person name="Ortet P."/>
            <person name="Marechal E."/>
            <person name="Cagnac O."/>
            <person name="Amato A."/>
        </authorList>
    </citation>
    <scope>NUCLEOTIDE SEQUENCE [LARGE SCALE GENOMIC DNA]</scope>
</reference>
<comment type="caution">
    <text evidence="2">The sequence shown here is derived from an EMBL/GenBank/DDBJ whole genome shotgun (WGS) entry which is preliminary data.</text>
</comment>
<feature type="compositionally biased region" description="Low complexity" evidence="1">
    <location>
        <begin position="160"/>
        <end position="173"/>
    </location>
</feature>
<dbReference type="Proteomes" id="UP000241890">
    <property type="component" value="Unassembled WGS sequence"/>
</dbReference>
<dbReference type="AlphaFoldDB" id="A0A2R5GSU0"/>